<evidence type="ECO:0000256" key="9">
    <source>
        <dbReference type="ARBA" id="ARBA00022679"/>
    </source>
</evidence>
<dbReference type="InterPro" id="IPR050351">
    <property type="entry name" value="BphY/WalK/GraS-like"/>
</dbReference>
<evidence type="ECO:0000256" key="8">
    <source>
        <dbReference type="ARBA" id="ARBA00022592"/>
    </source>
</evidence>
<keyword evidence="9" id="KW-0808">Transferase</keyword>
<evidence type="ECO:0000259" key="20">
    <source>
        <dbReference type="PROSITE" id="PS50109"/>
    </source>
</evidence>
<evidence type="ECO:0000256" key="16">
    <source>
        <dbReference type="ARBA" id="ARBA00023136"/>
    </source>
</evidence>
<dbReference type="SUPFAM" id="SSF55874">
    <property type="entry name" value="ATPase domain of HSP90 chaperone/DNA topoisomerase II/histidine kinase"/>
    <property type="match status" value="1"/>
</dbReference>
<dbReference type="Pfam" id="PF13188">
    <property type="entry name" value="PAS_8"/>
    <property type="match status" value="1"/>
</dbReference>
<evidence type="ECO:0000256" key="3">
    <source>
        <dbReference type="ARBA" id="ARBA00012438"/>
    </source>
</evidence>
<keyword evidence="7" id="KW-0597">Phosphoprotein</keyword>
<keyword evidence="11" id="KW-0547">Nucleotide-binding</keyword>
<evidence type="ECO:0000256" key="19">
    <source>
        <dbReference type="SAM" id="Phobius"/>
    </source>
</evidence>
<dbReference type="PRINTS" id="PR00344">
    <property type="entry name" value="BCTRLSENSOR"/>
</dbReference>
<dbReference type="InterPro" id="IPR036097">
    <property type="entry name" value="HisK_dim/P_sf"/>
</dbReference>
<dbReference type="InterPro" id="IPR035965">
    <property type="entry name" value="PAS-like_dom_sf"/>
</dbReference>
<dbReference type="SMART" id="SM00091">
    <property type="entry name" value="PAS"/>
    <property type="match status" value="1"/>
</dbReference>
<keyword evidence="10 19" id="KW-0812">Transmembrane</keyword>
<keyword evidence="22" id="KW-1185">Reference proteome</keyword>
<comment type="subcellular location">
    <subcellularLocation>
        <location evidence="2">Cell inner membrane</location>
        <topology evidence="2">Multi-pass membrane protein</topology>
    </subcellularLocation>
</comment>
<keyword evidence="18" id="KW-0175">Coiled coil</keyword>
<evidence type="ECO:0000313" key="22">
    <source>
        <dbReference type="Proteomes" id="UP000247540"/>
    </source>
</evidence>
<evidence type="ECO:0000313" key="21">
    <source>
        <dbReference type="EMBL" id="PYE79700.1"/>
    </source>
</evidence>
<dbReference type="CDD" id="cd00082">
    <property type="entry name" value="HisKA"/>
    <property type="match status" value="1"/>
</dbReference>
<evidence type="ECO:0000256" key="6">
    <source>
        <dbReference type="ARBA" id="ARBA00022475"/>
    </source>
</evidence>
<comment type="caution">
    <text evidence="21">The sequence shown here is derived from an EMBL/GenBank/DDBJ whole genome shotgun (WGS) entry which is preliminary data.</text>
</comment>
<evidence type="ECO:0000256" key="12">
    <source>
        <dbReference type="ARBA" id="ARBA00022777"/>
    </source>
</evidence>
<dbReference type="FunFam" id="3.30.565.10:FF:000006">
    <property type="entry name" value="Sensor histidine kinase WalK"/>
    <property type="match status" value="1"/>
</dbReference>
<dbReference type="EMBL" id="QJTC01000001">
    <property type="protein sequence ID" value="PYE79700.1"/>
    <property type="molecule type" value="Genomic_DNA"/>
</dbReference>
<evidence type="ECO:0000256" key="5">
    <source>
        <dbReference type="ARBA" id="ARBA00022448"/>
    </source>
</evidence>
<proteinExistence type="predicted"/>
<dbReference type="GO" id="GO:0016036">
    <property type="term" value="P:cellular response to phosphate starvation"/>
    <property type="evidence" value="ECO:0007669"/>
    <property type="project" value="TreeGrafter"/>
</dbReference>
<evidence type="ECO:0000256" key="1">
    <source>
        <dbReference type="ARBA" id="ARBA00000085"/>
    </source>
</evidence>
<dbReference type="InterPro" id="IPR005467">
    <property type="entry name" value="His_kinase_dom"/>
</dbReference>
<dbReference type="InterPro" id="IPR003661">
    <property type="entry name" value="HisK_dim/P_dom"/>
</dbReference>
<dbReference type="EC" id="2.7.13.3" evidence="3"/>
<protein>
    <recommendedName>
        <fullName evidence="4">Phosphate regulon sensor protein PhoR</fullName>
        <ecNumber evidence="3">2.7.13.3</ecNumber>
    </recommendedName>
</protein>
<keyword evidence="15" id="KW-0902">Two-component regulatory system</keyword>
<comment type="catalytic activity">
    <reaction evidence="1">
        <text>ATP + protein L-histidine = ADP + protein N-phospho-L-histidine.</text>
        <dbReference type="EC" id="2.7.13.3"/>
    </reaction>
</comment>
<dbReference type="GO" id="GO:0005524">
    <property type="term" value="F:ATP binding"/>
    <property type="evidence" value="ECO:0007669"/>
    <property type="project" value="UniProtKB-KW"/>
</dbReference>
<dbReference type="Proteomes" id="UP000247540">
    <property type="component" value="Unassembled WGS sequence"/>
</dbReference>
<evidence type="ECO:0000256" key="17">
    <source>
        <dbReference type="ARBA" id="ARBA00025207"/>
    </source>
</evidence>
<keyword evidence="13" id="KW-0067">ATP-binding</keyword>
<dbReference type="FunFam" id="1.10.287.130:FF:000008">
    <property type="entry name" value="Two-component sensor histidine kinase"/>
    <property type="match status" value="1"/>
</dbReference>
<dbReference type="SUPFAM" id="SSF47384">
    <property type="entry name" value="Homodimeric domain of signal transducing histidine kinase"/>
    <property type="match status" value="1"/>
</dbReference>
<dbReference type="GO" id="GO:0006817">
    <property type="term" value="P:phosphate ion transport"/>
    <property type="evidence" value="ECO:0007669"/>
    <property type="project" value="UniProtKB-KW"/>
</dbReference>
<feature type="coiled-coil region" evidence="18">
    <location>
        <begin position="97"/>
        <end position="124"/>
    </location>
</feature>
<feature type="transmembrane region" description="Helical" evidence="19">
    <location>
        <begin position="46"/>
        <end position="67"/>
    </location>
</feature>
<dbReference type="PANTHER" id="PTHR45453">
    <property type="entry name" value="PHOSPHATE REGULON SENSOR PROTEIN PHOR"/>
    <property type="match status" value="1"/>
</dbReference>
<evidence type="ECO:0000256" key="13">
    <source>
        <dbReference type="ARBA" id="ARBA00022840"/>
    </source>
</evidence>
<dbReference type="InterPro" id="IPR003594">
    <property type="entry name" value="HATPase_dom"/>
</dbReference>
<evidence type="ECO:0000256" key="4">
    <source>
        <dbReference type="ARBA" id="ARBA00019665"/>
    </source>
</evidence>
<dbReference type="Pfam" id="PF02518">
    <property type="entry name" value="HATPase_c"/>
    <property type="match status" value="1"/>
</dbReference>
<feature type="domain" description="Histidine kinase" evidence="20">
    <location>
        <begin position="236"/>
        <end position="467"/>
    </location>
</feature>
<evidence type="ECO:0000256" key="14">
    <source>
        <dbReference type="ARBA" id="ARBA00022989"/>
    </source>
</evidence>
<dbReference type="Gene3D" id="3.30.450.20">
    <property type="entry name" value="PAS domain"/>
    <property type="match status" value="1"/>
</dbReference>
<dbReference type="SUPFAM" id="SSF55785">
    <property type="entry name" value="PYP-like sensor domain (PAS domain)"/>
    <property type="match status" value="1"/>
</dbReference>
<keyword evidence="12 21" id="KW-0418">Kinase</keyword>
<evidence type="ECO:0000256" key="7">
    <source>
        <dbReference type="ARBA" id="ARBA00022553"/>
    </source>
</evidence>
<evidence type="ECO:0000256" key="15">
    <source>
        <dbReference type="ARBA" id="ARBA00023012"/>
    </source>
</evidence>
<evidence type="ECO:0000256" key="2">
    <source>
        <dbReference type="ARBA" id="ARBA00004429"/>
    </source>
</evidence>
<keyword evidence="5" id="KW-0813">Transport</keyword>
<sequence length="477" mass="51504">MAFLVRRLLALLVWQGAGATLGGWLAMGLHVGLSHALGLGTHEGWVLAGVLSGFAIATWSAVAVDTYRARRVLVWLRDEDTTASAAPSLRGLWGEAADRMRRRIRESERRLAESRDRLDEILAALQASPNGVILLDEAMHIEWCNQTAADHFGIDVKRDMLQSIGNLVRDPAFAAYVAAGNYATEVVMHARLGGSGRAARLSVQLHLYGRGRLLLLSRDITAVEQADAMRRDFVANVSHEVRTPLTVLIGFVETLQTLQLDEQERTHYLGLMAQQAARMQSVVSDLLTLSRLEGSPLPGRGGQVPVQALLAHCQQEATALSSVLGRDHTIVFPSAHEVAAMGGILGAQTELQSAMSNLLGNAVRYTPAGGTITVSWTVLQEADSARGPVGDAEFAVRDTGPGIASEHIPRLTERFYRVDRSRSRETGGTGLGLAIVKHVMQRHGGRLRIDSQPGQGSTFALVLPGDRLCPALTLPED</sequence>
<keyword evidence="14 19" id="KW-1133">Transmembrane helix</keyword>
<reference evidence="21 22" key="1">
    <citation type="submission" date="2018-06" db="EMBL/GenBank/DDBJ databases">
        <title>Genomic Encyclopedia of Type Strains, Phase III (KMG-III): the genomes of soil and plant-associated and newly described type strains.</title>
        <authorList>
            <person name="Whitman W."/>
        </authorList>
    </citation>
    <scope>NUCLEOTIDE SEQUENCE [LARGE SCALE GENOMIC DNA]</scope>
    <source>
        <strain evidence="21 22">CECT 7646</strain>
    </source>
</reference>
<dbReference type="SMART" id="SM00388">
    <property type="entry name" value="HisKA"/>
    <property type="match status" value="1"/>
</dbReference>
<dbReference type="GO" id="GO:0004721">
    <property type="term" value="F:phosphoprotein phosphatase activity"/>
    <property type="evidence" value="ECO:0007669"/>
    <property type="project" value="TreeGrafter"/>
</dbReference>
<evidence type="ECO:0000256" key="18">
    <source>
        <dbReference type="SAM" id="Coils"/>
    </source>
</evidence>
<dbReference type="Pfam" id="PF00512">
    <property type="entry name" value="HisKA"/>
    <property type="match status" value="1"/>
</dbReference>
<dbReference type="InterPro" id="IPR014310">
    <property type="entry name" value="Sig_transdc_His_kinase_PhoR"/>
</dbReference>
<dbReference type="PANTHER" id="PTHR45453:SF1">
    <property type="entry name" value="PHOSPHATE REGULON SENSOR PROTEIN PHOR"/>
    <property type="match status" value="1"/>
</dbReference>
<accession>A0A318SR71</accession>
<dbReference type="NCBIfam" id="TIGR02966">
    <property type="entry name" value="phoR_proteo"/>
    <property type="match status" value="1"/>
</dbReference>
<dbReference type="Gene3D" id="1.10.287.130">
    <property type="match status" value="1"/>
</dbReference>
<dbReference type="GO" id="GO:0005886">
    <property type="term" value="C:plasma membrane"/>
    <property type="evidence" value="ECO:0007669"/>
    <property type="project" value="UniProtKB-SubCell"/>
</dbReference>
<keyword evidence="16 19" id="KW-0472">Membrane</keyword>
<keyword evidence="8" id="KW-0592">Phosphate transport</keyword>
<dbReference type="InterPro" id="IPR000014">
    <property type="entry name" value="PAS"/>
</dbReference>
<dbReference type="SMART" id="SM00387">
    <property type="entry name" value="HATPase_c"/>
    <property type="match status" value="1"/>
</dbReference>
<dbReference type="InterPro" id="IPR036890">
    <property type="entry name" value="HATPase_C_sf"/>
</dbReference>
<dbReference type="InterPro" id="IPR004358">
    <property type="entry name" value="Sig_transdc_His_kin-like_C"/>
</dbReference>
<keyword evidence="6" id="KW-1003">Cell membrane</keyword>
<organism evidence="21 22">
    <name type="scientific">Xylophilus ampelinus</name>
    <dbReference type="NCBI Taxonomy" id="54067"/>
    <lineage>
        <taxon>Bacteria</taxon>
        <taxon>Pseudomonadati</taxon>
        <taxon>Pseudomonadota</taxon>
        <taxon>Betaproteobacteria</taxon>
        <taxon>Burkholderiales</taxon>
        <taxon>Xylophilus</taxon>
    </lineage>
</organism>
<dbReference type="GO" id="GO:0000155">
    <property type="term" value="F:phosphorelay sensor kinase activity"/>
    <property type="evidence" value="ECO:0007669"/>
    <property type="project" value="InterPro"/>
</dbReference>
<gene>
    <name evidence="21" type="ORF">DFQ15_10119</name>
</gene>
<dbReference type="AlphaFoldDB" id="A0A318SR71"/>
<name>A0A318SR71_9BURK</name>
<dbReference type="Gene3D" id="3.30.565.10">
    <property type="entry name" value="Histidine kinase-like ATPase, C-terminal domain"/>
    <property type="match status" value="1"/>
</dbReference>
<evidence type="ECO:0000256" key="10">
    <source>
        <dbReference type="ARBA" id="ARBA00022692"/>
    </source>
</evidence>
<dbReference type="PROSITE" id="PS50109">
    <property type="entry name" value="HIS_KIN"/>
    <property type="match status" value="1"/>
</dbReference>
<comment type="function">
    <text evidence="17">Member of the two-component regulatory system PhoR/PhoB involved in the phosphate regulon genes expression. PhoR may function as a membrane-associated protein kinase that phosphorylates PhoB in response to environmental signals.</text>
</comment>
<evidence type="ECO:0000256" key="11">
    <source>
        <dbReference type="ARBA" id="ARBA00022741"/>
    </source>
</evidence>